<evidence type="ECO:0000313" key="4">
    <source>
        <dbReference type="Proteomes" id="UP000027073"/>
    </source>
</evidence>
<dbReference type="InterPro" id="IPR005123">
    <property type="entry name" value="Oxoglu/Fe-dep_dioxygenase_dom"/>
</dbReference>
<dbReference type="PANTHER" id="PTHR47990">
    <property type="entry name" value="2-OXOGLUTARATE (2OG) AND FE(II)-DEPENDENT OXYGENASE SUPERFAMILY PROTEIN-RELATED"/>
    <property type="match status" value="1"/>
</dbReference>
<dbReference type="Proteomes" id="UP000027073">
    <property type="component" value="Unassembled WGS sequence"/>
</dbReference>
<dbReference type="InterPro" id="IPR027443">
    <property type="entry name" value="IPNS-like_sf"/>
</dbReference>
<dbReference type="Pfam" id="PF14226">
    <property type="entry name" value="DIOX_N"/>
    <property type="match status" value="1"/>
</dbReference>
<dbReference type="VEuPathDB" id="FungiDB:PLEOSDRAFT_1110185"/>
<dbReference type="SUPFAM" id="SSF51197">
    <property type="entry name" value="Clavaminate synthase-like"/>
    <property type="match status" value="1"/>
</dbReference>
<dbReference type="OrthoDB" id="406156at2759"/>
<comment type="similarity">
    <text evidence="1">Belongs to the iron/ascorbate-dependent oxidoreductase family.</text>
</comment>
<keyword evidence="1" id="KW-0479">Metal-binding</keyword>
<dbReference type="Pfam" id="PF03171">
    <property type="entry name" value="2OG-FeII_Oxy"/>
    <property type="match status" value="1"/>
</dbReference>
<dbReference type="Gene3D" id="2.60.120.330">
    <property type="entry name" value="B-lactam Antibiotic, Isopenicillin N Synthase, Chain"/>
    <property type="match status" value="1"/>
</dbReference>
<protein>
    <recommendedName>
        <fullName evidence="2">Fe2OG dioxygenase domain-containing protein</fullName>
    </recommendedName>
</protein>
<name>A0A067NWX4_PLEO1</name>
<dbReference type="HOGENOM" id="CLU_010119_10_0_1"/>
<gene>
    <name evidence="3" type="ORF">PLEOSDRAFT_1110185</name>
</gene>
<evidence type="ECO:0000259" key="2">
    <source>
        <dbReference type="PROSITE" id="PS51471"/>
    </source>
</evidence>
<dbReference type="EMBL" id="KL198004">
    <property type="protein sequence ID" value="KDQ32573.1"/>
    <property type="molecule type" value="Genomic_DNA"/>
</dbReference>
<dbReference type="GO" id="GO:0016491">
    <property type="term" value="F:oxidoreductase activity"/>
    <property type="evidence" value="ECO:0007669"/>
    <property type="project" value="UniProtKB-KW"/>
</dbReference>
<dbReference type="STRING" id="1137138.A0A067NWX4"/>
<dbReference type="InterPro" id="IPR044861">
    <property type="entry name" value="IPNS-like_FE2OG_OXY"/>
</dbReference>
<proteinExistence type="inferred from homology"/>
<dbReference type="InParanoid" id="A0A067NWX4"/>
<organism evidence="3 4">
    <name type="scientific">Pleurotus ostreatus (strain PC15)</name>
    <name type="common">Oyster mushroom</name>
    <dbReference type="NCBI Taxonomy" id="1137138"/>
    <lineage>
        <taxon>Eukaryota</taxon>
        <taxon>Fungi</taxon>
        <taxon>Dikarya</taxon>
        <taxon>Basidiomycota</taxon>
        <taxon>Agaricomycotina</taxon>
        <taxon>Agaricomycetes</taxon>
        <taxon>Agaricomycetidae</taxon>
        <taxon>Agaricales</taxon>
        <taxon>Pleurotineae</taxon>
        <taxon>Pleurotaceae</taxon>
        <taxon>Pleurotus</taxon>
    </lineage>
</organism>
<evidence type="ECO:0000256" key="1">
    <source>
        <dbReference type="RuleBase" id="RU003682"/>
    </source>
</evidence>
<reference evidence="4" key="1">
    <citation type="journal article" date="2014" name="Proc. Natl. Acad. Sci. U.S.A.">
        <title>Extensive sampling of basidiomycete genomes demonstrates inadequacy of the white-rot/brown-rot paradigm for wood decay fungi.</title>
        <authorList>
            <person name="Riley R."/>
            <person name="Salamov A.A."/>
            <person name="Brown D.W."/>
            <person name="Nagy L.G."/>
            <person name="Floudas D."/>
            <person name="Held B.W."/>
            <person name="Levasseur A."/>
            <person name="Lombard V."/>
            <person name="Morin E."/>
            <person name="Otillar R."/>
            <person name="Lindquist E.A."/>
            <person name="Sun H."/>
            <person name="LaButti K.M."/>
            <person name="Schmutz J."/>
            <person name="Jabbour D."/>
            <person name="Luo H."/>
            <person name="Baker S.E."/>
            <person name="Pisabarro A.G."/>
            <person name="Walton J.D."/>
            <person name="Blanchette R.A."/>
            <person name="Henrissat B."/>
            <person name="Martin F."/>
            <person name="Cullen D."/>
            <person name="Hibbett D.S."/>
            <person name="Grigoriev I.V."/>
        </authorList>
    </citation>
    <scope>NUCLEOTIDE SEQUENCE [LARGE SCALE GENOMIC DNA]</scope>
    <source>
        <strain evidence="4">PC15</strain>
    </source>
</reference>
<accession>A0A067NWX4</accession>
<dbReference type="InterPro" id="IPR050231">
    <property type="entry name" value="Iron_ascorbate_oxido_reductase"/>
</dbReference>
<dbReference type="PROSITE" id="PS51471">
    <property type="entry name" value="FE2OG_OXY"/>
    <property type="match status" value="1"/>
</dbReference>
<sequence>MLPAQIPPPLKAYIPPPPTAEDLDFADLAVIDLSKASTLEGQAELVQQTRKALSEVGFFYVVNHGYSPSQTARIFDIANLAFDQVSDEEKKEYARKDQAVYQGYKLRKEWVIDAGVRDEIEHYSIHRNVVAQEHPAVLRPFIPELAAFTRQNHYQVLHPILRLLAKGLELPEDTFTKMHGFDAPGYSSMRFQKYHPRADADEVLAKNVWLKGHTDIGTVTILYSQPIGGLQILSPDNKWRWIKHVDNALVVNVGNGIEFLSGGYYRATKHRVVQPPADQQNIPRLGVFYFSMANDDVKLSPLVQSPLLQREGIKKYFTDGEAPTMEEWRRERTSRYGTSQLKPSVTEEGVEEEIIHGTVIKHFN</sequence>
<keyword evidence="1" id="KW-0560">Oxidoreductase</keyword>
<feature type="domain" description="Fe2OG dioxygenase" evidence="2">
    <location>
        <begin position="185"/>
        <end position="293"/>
    </location>
</feature>
<evidence type="ECO:0000313" key="3">
    <source>
        <dbReference type="EMBL" id="KDQ32573.1"/>
    </source>
</evidence>
<dbReference type="PRINTS" id="PR00682">
    <property type="entry name" value="IPNSYNTHASE"/>
</dbReference>
<keyword evidence="1" id="KW-0408">Iron</keyword>
<dbReference type="GO" id="GO:0046872">
    <property type="term" value="F:metal ion binding"/>
    <property type="evidence" value="ECO:0007669"/>
    <property type="project" value="UniProtKB-KW"/>
</dbReference>
<dbReference type="AlphaFoldDB" id="A0A067NWX4"/>
<dbReference type="InterPro" id="IPR026992">
    <property type="entry name" value="DIOX_N"/>
</dbReference>